<dbReference type="Pfam" id="PF13318">
    <property type="entry name" value="AtzG-like"/>
    <property type="match status" value="1"/>
</dbReference>
<evidence type="ECO:0000313" key="2">
    <source>
        <dbReference type="Proteomes" id="UP001320715"/>
    </source>
</evidence>
<accession>A0ABT1CWL8</accession>
<dbReference type="EMBL" id="JAAAML010000004">
    <property type="protein sequence ID" value="MCO6410591.1"/>
    <property type="molecule type" value="Genomic_DNA"/>
</dbReference>
<dbReference type="Proteomes" id="UP001320715">
    <property type="component" value="Unassembled WGS sequence"/>
</dbReference>
<evidence type="ECO:0000313" key="1">
    <source>
        <dbReference type="EMBL" id="MCO6410591.1"/>
    </source>
</evidence>
<keyword evidence="2" id="KW-1185">Reference proteome</keyword>
<comment type="caution">
    <text evidence="1">The sequence shown here is derived from an EMBL/GenBank/DDBJ whole genome shotgun (WGS) entry which is preliminary data.</text>
</comment>
<proteinExistence type="predicted"/>
<gene>
    <name evidence="1" type="ORF">GTW23_20615</name>
</gene>
<reference evidence="1 2" key="1">
    <citation type="submission" date="2020-01" db="EMBL/GenBank/DDBJ databases">
        <title>Genomes of bacteria type strains.</title>
        <authorList>
            <person name="Chen J."/>
            <person name="Zhu S."/>
            <person name="Yang J."/>
        </authorList>
    </citation>
    <scope>NUCLEOTIDE SEQUENCE [LARGE SCALE GENOMIC DNA]</scope>
    <source>
        <strain evidence="1 2">DSM 16655</strain>
    </source>
</reference>
<name>A0ABT1CWL8_9HYPH</name>
<dbReference type="InterPro" id="IPR025148">
    <property type="entry name" value="AtzG-like"/>
</dbReference>
<organism evidence="1 2">
    <name type="scientific">Hoeflea alexandrii</name>
    <dbReference type="NCBI Taxonomy" id="288436"/>
    <lineage>
        <taxon>Bacteria</taxon>
        <taxon>Pseudomonadati</taxon>
        <taxon>Pseudomonadota</taxon>
        <taxon>Alphaproteobacteria</taxon>
        <taxon>Hyphomicrobiales</taxon>
        <taxon>Rhizobiaceae</taxon>
        <taxon>Hoeflea</taxon>
    </lineage>
</organism>
<sequence>MLAYLGLPDEPAYRPGIVAHLVAARGIAAGLLALPLDDEAEPAPVFKP</sequence>
<protein>
    <submittedName>
        <fullName evidence="1">DUF4089 domain-containing protein</fullName>
    </submittedName>
</protein>